<dbReference type="GO" id="GO:0000287">
    <property type="term" value="F:magnesium ion binding"/>
    <property type="evidence" value="ECO:0007669"/>
    <property type="project" value="UniProtKB-UniRule"/>
</dbReference>
<dbReference type="RefSeq" id="WP_220202095.1">
    <property type="nucleotide sequence ID" value="NZ_BNJK01000001.1"/>
</dbReference>
<evidence type="ECO:0000256" key="9">
    <source>
        <dbReference type="ARBA" id="ARBA00023304"/>
    </source>
</evidence>
<dbReference type="PROSITE" id="PS00815">
    <property type="entry name" value="AIPM_HOMOCIT_SYNTH_1"/>
    <property type="match status" value="1"/>
</dbReference>
<dbReference type="EC" id="2.3.3.13" evidence="4 10"/>
<dbReference type="InterPro" id="IPR054692">
    <property type="entry name" value="LeuA-like_post-cat"/>
</dbReference>
<reference evidence="12" key="1">
    <citation type="submission" date="2020-10" db="EMBL/GenBank/DDBJ databases">
        <title>Taxonomic study of unclassified bacteria belonging to the class Ktedonobacteria.</title>
        <authorList>
            <person name="Yabe S."/>
            <person name="Wang C.M."/>
            <person name="Zheng Y."/>
            <person name="Sakai Y."/>
            <person name="Cavaletti L."/>
            <person name="Monciardini P."/>
            <person name="Donadio S."/>
        </authorList>
    </citation>
    <scope>NUCLEOTIDE SEQUENCE</scope>
    <source>
        <strain evidence="12">ID150040</strain>
    </source>
</reference>
<keyword evidence="5 10" id="KW-0432">Leucine biosynthesis</keyword>
<keyword evidence="9 10" id="KW-0100">Branched-chain amino acid biosynthesis</keyword>
<feature type="binding site" evidence="10">
    <location>
        <position position="54"/>
    </location>
    <ligand>
        <name>Mg(2+)</name>
        <dbReference type="ChEBI" id="CHEBI:18420"/>
    </ligand>
</feature>
<feature type="binding site" evidence="10">
    <location>
        <position position="260"/>
    </location>
    <ligand>
        <name>Mg(2+)</name>
        <dbReference type="ChEBI" id="CHEBI:18420"/>
    </ligand>
</feature>
<proteinExistence type="inferred from homology"/>
<comment type="function">
    <text evidence="10">Catalyzes the condensation of the acetyl group of acetyl-CoA with 3-methyl-2-oxobutanoate (2-ketoisovalerate) to form 3-carboxy-3-hydroxy-4-methylpentanoate (2-isopropylmalate).</text>
</comment>
<evidence type="ECO:0000256" key="1">
    <source>
        <dbReference type="ARBA" id="ARBA00000064"/>
    </source>
</evidence>
<protein>
    <recommendedName>
        <fullName evidence="4 10">2-isopropylmalate synthase</fullName>
        <ecNumber evidence="4 10">2.3.3.13</ecNumber>
    </recommendedName>
    <alternativeName>
        <fullName evidence="10">Alpha-IPM synthase</fullName>
    </alternativeName>
    <alternativeName>
        <fullName evidence="10">Alpha-isopropylmalate synthase</fullName>
    </alternativeName>
</protein>
<keyword evidence="10" id="KW-0460">Magnesium</keyword>
<evidence type="ECO:0000256" key="3">
    <source>
        <dbReference type="ARBA" id="ARBA00009767"/>
    </source>
</evidence>
<evidence type="ECO:0000313" key="12">
    <source>
        <dbReference type="EMBL" id="GHO91181.1"/>
    </source>
</evidence>
<dbReference type="CDD" id="cd07942">
    <property type="entry name" value="DRE_TIM_LeuA"/>
    <property type="match status" value="1"/>
</dbReference>
<dbReference type="InterPro" id="IPR013785">
    <property type="entry name" value="Aldolase_TIM"/>
</dbReference>
<dbReference type="Gene3D" id="3.20.20.70">
    <property type="entry name" value="Aldolase class I"/>
    <property type="match status" value="1"/>
</dbReference>
<accession>A0A8J3IB70</accession>
<keyword evidence="10" id="KW-0963">Cytoplasm</keyword>
<evidence type="ECO:0000256" key="6">
    <source>
        <dbReference type="ARBA" id="ARBA00022605"/>
    </source>
</evidence>
<sequence length="576" mass="63593">MTTPVKNRLEAAKGMQKGRITKYRPYPPIELEERRWPSQVLTTAPIWCSVDLRDGNQALPTPMGVAEKMEMFKLLVEIGFKEIEVGFPSASQIEFDFIRRLIEEELIPEDVTIQVLTQAREDLIRRTVDAVKGAKKVILHLYNSTSPQQRKIVFGLEKPEIIGLAIRATRLIKELAPTLSESQVIFEYTPESFALTEMDFALEISEAVIDVWQPTPENKMILNLPKTVEIAMPNVHADQIEWICRHLRNREAVIISLHTHNDRGTGVASAELGLLAGGERIEGTLFGNGERTGNVDLVTLALNMYMEGIDPGLDFSNLDRIRAIHEKCTHMEVPVRHPYAGDLVFTAFSGSHQDAIRKGMAAQDTTPGALWEVPYLPIDPADLGRTYEAIIRINAQSGKGGIAYVLEQEFGLQLPKAMHAEFGRIIQSLADTSGAELSSAQIFQAFEHEYFQSEGPYQLENLSIEQSNHASDTVSCTAQIRVDGVVRKVQAMGNNPAQAFVGALNQGDLANCKLLSYQAHPYTQGSDQQATAYVQVQTAAGKTLFGAALDADANGAAAKAVICALNRSEQIHQHVI</sequence>
<dbReference type="NCBIfam" id="NF002991">
    <property type="entry name" value="PRK03739.1"/>
    <property type="match status" value="1"/>
</dbReference>
<dbReference type="AlphaFoldDB" id="A0A8J3IB70"/>
<comment type="pathway">
    <text evidence="2 10">Amino-acid biosynthesis; L-leucine biosynthesis; L-leucine from 3-methyl-2-oxobutanoate: step 1/4.</text>
</comment>
<comment type="catalytic activity">
    <reaction evidence="1 10">
        <text>3-methyl-2-oxobutanoate + acetyl-CoA + H2O = (2S)-2-isopropylmalate + CoA + H(+)</text>
        <dbReference type="Rhea" id="RHEA:21524"/>
        <dbReference type="ChEBI" id="CHEBI:1178"/>
        <dbReference type="ChEBI" id="CHEBI:11851"/>
        <dbReference type="ChEBI" id="CHEBI:15377"/>
        <dbReference type="ChEBI" id="CHEBI:15378"/>
        <dbReference type="ChEBI" id="CHEBI:57287"/>
        <dbReference type="ChEBI" id="CHEBI:57288"/>
        <dbReference type="EC" id="2.3.3.13"/>
    </reaction>
</comment>
<dbReference type="PANTHER" id="PTHR46911">
    <property type="match status" value="1"/>
</dbReference>
<dbReference type="HAMAP" id="MF_00572">
    <property type="entry name" value="LeuA_type2"/>
    <property type="match status" value="1"/>
</dbReference>
<dbReference type="InterPro" id="IPR039371">
    <property type="entry name" value="LeuA_N_DRE-TIM"/>
</dbReference>
<dbReference type="InterPro" id="IPR013709">
    <property type="entry name" value="2-isopropylmalate_synth_dimer"/>
</dbReference>
<dbReference type="InterPro" id="IPR036230">
    <property type="entry name" value="LeuA_allosteric_dom_sf"/>
</dbReference>
<dbReference type="SMART" id="SM00917">
    <property type="entry name" value="LeuA_dimer"/>
    <property type="match status" value="1"/>
</dbReference>
<evidence type="ECO:0000259" key="11">
    <source>
        <dbReference type="PROSITE" id="PS50991"/>
    </source>
</evidence>
<dbReference type="SUPFAM" id="SSF110921">
    <property type="entry name" value="2-isopropylmalate synthase LeuA, allosteric (dimerisation) domain"/>
    <property type="match status" value="1"/>
</dbReference>
<dbReference type="InterPro" id="IPR000891">
    <property type="entry name" value="PYR_CT"/>
</dbReference>
<dbReference type="SUPFAM" id="SSF89000">
    <property type="entry name" value="post-HMGL domain-like"/>
    <property type="match status" value="1"/>
</dbReference>
<comment type="similarity">
    <text evidence="3 10">Belongs to the alpha-IPM synthase/homocitrate synthase family. LeuA type 2 subfamily.</text>
</comment>
<dbReference type="Pfam" id="PF22615">
    <property type="entry name" value="IPMS_D2"/>
    <property type="match status" value="1"/>
</dbReference>
<evidence type="ECO:0000256" key="10">
    <source>
        <dbReference type="HAMAP-Rule" id="MF_00572"/>
    </source>
</evidence>
<organism evidence="12 13">
    <name type="scientific">Reticulibacter mediterranei</name>
    <dbReference type="NCBI Taxonomy" id="2778369"/>
    <lineage>
        <taxon>Bacteria</taxon>
        <taxon>Bacillati</taxon>
        <taxon>Chloroflexota</taxon>
        <taxon>Ktedonobacteria</taxon>
        <taxon>Ktedonobacterales</taxon>
        <taxon>Reticulibacteraceae</taxon>
        <taxon>Reticulibacter</taxon>
    </lineage>
</organism>
<feature type="binding site" evidence="10">
    <location>
        <position position="258"/>
    </location>
    <ligand>
        <name>Mg(2+)</name>
        <dbReference type="ChEBI" id="CHEBI:18420"/>
    </ligand>
</feature>
<dbReference type="Proteomes" id="UP000597444">
    <property type="component" value="Unassembled WGS sequence"/>
</dbReference>
<feature type="region of interest" description="Regulatory domain" evidence="10">
    <location>
        <begin position="453"/>
        <end position="576"/>
    </location>
</feature>
<dbReference type="SUPFAM" id="SSF51569">
    <property type="entry name" value="Aldolase"/>
    <property type="match status" value="1"/>
</dbReference>
<dbReference type="Pfam" id="PF08502">
    <property type="entry name" value="LeuA_dimer"/>
    <property type="match status" value="1"/>
</dbReference>
<dbReference type="Pfam" id="PF00682">
    <property type="entry name" value="HMGL-like"/>
    <property type="match status" value="1"/>
</dbReference>
<comment type="subunit">
    <text evidence="10">Homodimer.</text>
</comment>
<dbReference type="GO" id="GO:0003852">
    <property type="term" value="F:2-isopropylmalate synthase activity"/>
    <property type="evidence" value="ECO:0007669"/>
    <property type="project" value="UniProtKB-UniRule"/>
</dbReference>
<evidence type="ECO:0000256" key="8">
    <source>
        <dbReference type="ARBA" id="ARBA00022723"/>
    </source>
</evidence>
<dbReference type="InterPro" id="IPR005668">
    <property type="entry name" value="IPM_Synthase"/>
</dbReference>
<dbReference type="PANTHER" id="PTHR46911:SF1">
    <property type="entry name" value="2-ISOPROPYLMALATE SYNTHASE"/>
    <property type="match status" value="1"/>
</dbReference>
<dbReference type="GO" id="GO:0005737">
    <property type="term" value="C:cytoplasm"/>
    <property type="evidence" value="ECO:0007669"/>
    <property type="project" value="UniProtKB-SubCell"/>
</dbReference>
<gene>
    <name evidence="12" type="primary">leuA_1</name>
    <name evidence="10" type="synonym">leuA</name>
    <name evidence="12" type="ORF">KSF_012290</name>
</gene>
<evidence type="ECO:0000256" key="7">
    <source>
        <dbReference type="ARBA" id="ARBA00022679"/>
    </source>
</evidence>
<feature type="binding site" evidence="10">
    <location>
        <position position="294"/>
    </location>
    <ligand>
        <name>Mg(2+)</name>
        <dbReference type="ChEBI" id="CHEBI:18420"/>
    </ligand>
</feature>
<comment type="caution">
    <text evidence="12">The sequence shown here is derived from an EMBL/GenBank/DDBJ whole genome shotgun (WGS) entry which is preliminary data.</text>
</comment>
<keyword evidence="6 10" id="KW-0028">Amino-acid biosynthesis</keyword>
<comment type="cofactor">
    <cofactor evidence="10">
        <name>Mg(2+)</name>
        <dbReference type="ChEBI" id="CHEBI:18420"/>
    </cofactor>
</comment>
<keyword evidence="7 10" id="KW-0808">Transferase</keyword>
<dbReference type="PROSITE" id="PS00816">
    <property type="entry name" value="AIPM_HOMOCIT_SYNTH_2"/>
    <property type="match status" value="1"/>
</dbReference>
<dbReference type="GO" id="GO:0009098">
    <property type="term" value="P:L-leucine biosynthetic process"/>
    <property type="evidence" value="ECO:0007669"/>
    <property type="project" value="UniProtKB-UniRule"/>
</dbReference>
<keyword evidence="13" id="KW-1185">Reference proteome</keyword>
<dbReference type="InterPro" id="IPR002034">
    <property type="entry name" value="AIPM/Hcit_synth_CS"/>
</dbReference>
<evidence type="ECO:0000313" key="13">
    <source>
        <dbReference type="Proteomes" id="UP000597444"/>
    </source>
</evidence>
<evidence type="ECO:0000256" key="2">
    <source>
        <dbReference type="ARBA" id="ARBA00004689"/>
    </source>
</evidence>
<dbReference type="UniPathway" id="UPA00048">
    <property type="reaction ID" value="UER00070"/>
</dbReference>
<dbReference type="NCBIfam" id="TIGR00970">
    <property type="entry name" value="leuA_yeast"/>
    <property type="match status" value="1"/>
</dbReference>
<feature type="domain" description="Pyruvate carboxyltransferase" evidence="11">
    <location>
        <begin position="45"/>
        <end position="319"/>
    </location>
</feature>
<keyword evidence="8 10" id="KW-0479">Metal-binding</keyword>
<dbReference type="EMBL" id="BNJK01000001">
    <property type="protein sequence ID" value="GHO91181.1"/>
    <property type="molecule type" value="Genomic_DNA"/>
</dbReference>
<comment type="subcellular location">
    <subcellularLocation>
        <location evidence="10">Cytoplasm</location>
    </subcellularLocation>
</comment>
<dbReference type="Gene3D" id="3.30.160.270">
    <property type="match status" value="1"/>
</dbReference>
<dbReference type="PROSITE" id="PS50991">
    <property type="entry name" value="PYR_CT"/>
    <property type="match status" value="1"/>
</dbReference>
<evidence type="ECO:0000256" key="4">
    <source>
        <dbReference type="ARBA" id="ARBA00012973"/>
    </source>
</evidence>
<evidence type="ECO:0000256" key="5">
    <source>
        <dbReference type="ARBA" id="ARBA00022430"/>
    </source>
</evidence>
<name>A0A8J3IB70_9CHLR</name>
<dbReference type="GO" id="GO:0003985">
    <property type="term" value="F:acetyl-CoA C-acetyltransferase activity"/>
    <property type="evidence" value="ECO:0007669"/>
    <property type="project" value="UniProtKB-UniRule"/>
</dbReference>